<dbReference type="GO" id="GO:0008168">
    <property type="term" value="F:methyltransferase activity"/>
    <property type="evidence" value="ECO:0007669"/>
    <property type="project" value="UniProtKB-KW"/>
</dbReference>
<reference evidence="2 3" key="1">
    <citation type="journal article" date="2015" name="Int. J. Syst. Evol. Microbiol.">
        <title>Methanoculleus taiwanensis sp. nov., a methanogen isolated from deep marine sediment at the deformation front area near Taiwan.</title>
        <authorList>
            <person name="Weng C.Y."/>
            <person name="Chen S.C."/>
            <person name="Lai M.C."/>
            <person name="Wu S.Y."/>
            <person name="Lin S."/>
            <person name="Yang T.F."/>
            <person name="Chen P.C."/>
        </authorList>
    </citation>
    <scope>NUCLEOTIDE SEQUENCE [LARGE SCALE GENOMIC DNA]</scope>
    <source>
        <strain evidence="2 3">CYW4</strain>
    </source>
</reference>
<comment type="caution">
    <text evidence="2">The sequence shown here is derived from an EMBL/GenBank/DDBJ whole genome shotgun (WGS) entry which is preliminary data.</text>
</comment>
<dbReference type="EMBL" id="LHQS01000003">
    <property type="protein sequence ID" value="RXE55359.1"/>
    <property type="molecule type" value="Genomic_DNA"/>
</dbReference>
<dbReference type="SUPFAM" id="SSF53335">
    <property type="entry name" value="S-adenosyl-L-methionine-dependent methyltransferases"/>
    <property type="match status" value="1"/>
</dbReference>
<accession>A0A498GWZ8</accession>
<feature type="domain" description="Methyltransferase" evidence="1">
    <location>
        <begin position="33"/>
        <end position="141"/>
    </location>
</feature>
<dbReference type="Pfam" id="PF13847">
    <property type="entry name" value="Methyltransf_31"/>
    <property type="match status" value="1"/>
</dbReference>
<keyword evidence="3" id="KW-1185">Reference proteome</keyword>
<organism evidence="2 3">
    <name type="scientific">Methanoculleus taiwanensis</name>
    <dbReference type="NCBI Taxonomy" id="1550565"/>
    <lineage>
        <taxon>Archaea</taxon>
        <taxon>Methanobacteriati</taxon>
        <taxon>Methanobacteriota</taxon>
        <taxon>Stenosarchaea group</taxon>
        <taxon>Methanomicrobia</taxon>
        <taxon>Methanomicrobiales</taxon>
        <taxon>Methanomicrobiaceae</taxon>
        <taxon>Methanoculleus</taxon>
    </lineage>
</organism>
<name>A0A498GWZ8_9EURY</name>
<evidence type="ECO:0000313" key="2">
    <source>
        <dbReference type="EMBL" id="RXE55359.1"/>
    </source>
</evidence>
<keyword evidence="2" id="KW-0808">Transferase</keyword>
<dbReference type="InterPro" id="IPR053173">
    <property type="entry name" value="SAM-binding_MTase"/>
</dbReference>
<protein>
    <submittedName>
        <fullName evidence="2">Methyltransferase type 11</fullName>
    </submittedName>
</protein>
<evidence type="ECO:0000313" key="3">
    <source>
        <dbReference type="Proteomes" id="UP000290932"/>
    </source>
</evidence>
<dbReference type="GO" id="GO:0032259">
    <property type="term" value="P:methylation"/>
    <property type="evidence" value="ECO:0007669"/>
    <property type="project" value="UniProtKB-KW"/>
</dbReference>
<dbReference type="CDD" id="cd02440">
    <property type="entry name" value="AdoMet_MTases"/>
    <property type="match status" value="1"/>
</dbReference>
<gene>
    <name evidence="2" type="ORF">ABH15_11435</name>
</gene>
<dbReference type="PANTHER" id="PTHR45128">
    <property type="entry name" value="METHYLTRANSFERASE TYPE 11"/>
    <property type="match status" value="1"/>
</dbReference>
<dbReference type="InterPro" id="IPR025714">
    <property type="entry name" value="Methyltranfer_dom"/>
</dbReference>
<proteinExistence type="predicted"/>
<evidence type="ECO:0000259" key="1">
    <source>
        <dbReference type="Pfam" id="PF13847"/>
    </source>
</evidence>
<dbReference type="Gene3D" id="3.40.50.150">
    <property type="entry name" value="Vaccinia Virus protein VP39"/>
    <property type="match status" value="1"/>
</dbReference>
<dbReference type="AlphaFoldDB" id="A0A498GWZ8"/>
<keyword evidence="2" id="KW-0489">Methyltransferase</keyword>
<dbReference type="Proteomes" id="UP000290932">
    <property type="component" value="Unassembled WGS sequence"/>
</dbReference>
<sequence>MPDAHFRLMSLAFRIRDSIIPPERMLATFGVRKGMTVVDYGCGPGSYIKTVSDLVGPDGTVYAVDIHELAIESISQRIKQKGLANVIPTLAKGYDSGLPNSAADLVCALDMFFMIPDTDAFLAEIRRITKPDGVLIIDDGHQSREKTRSAIQTSGSWTIEEETRGYLRCRPVQPAIIQEAT</sequence>
<dbReference type="PANTHER" id="PTHR45128:SF1">
    <property type="entry name" value="S-ADENOSYLMETHIONINE-DEPENDENT METHYLTRANSFERASE RV2258C"/>
    <property type="match status" value="1"/>
</dbReference>
<dbReference type="InterPro" id="IPR029063">
    <property type="entry name" value="SAM-dependent_MTases_sf"/>
</dbReference>